<dbReference type="PANTHER" id="PTHR45339:SF1">
    <property type="entry name" value="HYBRID SIGNAL TRANSDUCTION HISTIDINE KINASE J"/>
    <property type="match status" value="1"/>
</dbReference>
<evidence type="ECO:0000313" key="13">
    <source>
        <dbReference type="Proteomes" id="UP000054742"/>
    </source>
</evidence>
<evidence type="ECO:0000313" key="12">
    <source>
        <dbReference type="EMBL" id="KTC86643.1"/>
    </source>
</evidence>
<dbReference type="PROSITE" id="PS50110">
    <property type="entry name" value="RESPONSE_REGULATORY"/>
    <property type="match status" value="1"/>
</dbReference>
<keyword evidence="12" id="KW-0808">Transferase</keyword>
<proteinExistence type="predicted"/>
<dbReference type="OrthoDB" id="5634458at2"/>
<dbReference type="Proteomes" id="UP000054742">
    <property type="component" value="Unassembled WGS sequence"/>
</dbReference>
<reference evidence="12 13" key="1">
    <citation type="submission" date="2015-11" db="EMBL/GenBank/DDBJ databases">
        <title>Genomic analysis of 38 Legionella species identifies large and diverse effector repertoires.</title>
        <authorList>
            <person name="Burstein D."/>
            <person name="Amaro F."/>
            <person name="Zusman T."/>
            <person name="Lifshitz Z."/>
            <person name="Cohen O."/>
            <person name="Gilbert J.A."/>
            <person name="Pupko T."/>
            <person name="Shuman H.A."/>
            <person name="Segal G."/>
        </authorList>
    </citation>
    <scope>NUCLEOTIDE SEQUENCE [LARGE SCALE GENOMIC DNA]</scope>
    <source>
        <strain evidence="12 13">ATCC 43878</strain>
    </source>
</reference>
<keyword evidence="8" id="KW-0902">Two-component regulatory system</keyword>
<dbReference type="AlphaFoldDB" id="A0A0W0STN6"/>
<gene>
    <name evidence="12" type="ORF">Lbru_0584</name>
</gene>
<keyword evidence="12" id="KW-0418">Kinase</keyword>
<dbReference type="SUPFAM" id="SSF52172">
    <property type="entry name" value="CheY-like"/>
    <property type="match status" value="1"/>
</dbReference>
<keyword evidence="4" id="KW-0812">Transmembrane</keyword>
<comment type="caution">
    <text evidence="12">The sequence shown here is derived from an EMBL/GenBank/DDBJ whole genome shotgun (WGS) entry which is preliminary data.</text>
</comment>
<keyword evidence="2" id="KW-1003">Cell membrane</keyword>
<comment type="subcellular location">
    <subcellularLocation>
        <location evidence="1">Cell membrane</location>
        <topology evidence="1">Multi-pass membrane protein</topology>
    </subcellularLocation>
</comment>
<evidence type="ECO:0000259" key="11">
    <source>
        <dbReference type="PROSITE" id="PS50110"/>
    </source>
</evidence>
<sequence>MRSVVINTTEITGALPHCPTAPSVLLVEDNPIVLHLIEALTTAAGCQVTAVTTGEQALELVKMKNFDLIITDIGLPGMSGNDLTQFIRKWENDSSKHRHIPIVGLTALPSGQTEKKCLESGMNKVLSKPLQTNTIQELLNNLLPTHHKETVITQESQCKLGLDLPNIEAELFQLEKFLLLDTNKGIENVDSEKILREVLQVLVEKAIPECTLDIQKAYSNKNWEKIAELTHKMKAGTLYCGTERLQYACLYLERYHKAGHSVLLEKLYQQLVGVLKETKLFIEQWLTSDKPTANE</sequence>
<organism evidence="12 13">
    <name type="scientific">Legionella brunensis</name>
    <dbReference type="NCBI Taxonomy" id="29422"/>
    <lineage>
        <taxon>Bacteria</taxon>
        <taxon>Pseudomonadati</taxon>
        <taxon>Pseudomonadota</taxon>
        <taxon>Gammaproteobacteria</taxon>
        <taxon>Legionellales</taxon>
        <taxon>Legionellaceae</taxon>
        <taxon>Legionella</taxon>
    </lineage>
</organism>
<keyword evidence="9" id="KW-0472">Membrane</keyword>
<dbReference type="InterPro" id="IPR011006">
    <property type="entry name" value="CheY-like_superfamily"/>
</dbReference>
<feature type="domain" description="Response regulatory" evidence="11">
    <location>
        <begin position="23"/>
        <end position="143"/>
    </location>
</feature>
<dbReference type="GO" id="GO:0016301">
    <property type="term" value="F:kinase activity"/>
    <property type="evidence" value="ECO:0007669"/>
    <property type="project" value="UniProtKB-KW"/>
</dbReference>
<evidence type="ECO:0000256" key="3">
    <source>
        <dbReference type="ARBA" id="ARBA00022553"/>
    </source>
</evidence>
<dbReference type="Gene3D" id="3.40.50.2300">
    <property type="match status" value="1"/>
</dbReference>
<dbReference type="Pfam" id="PF00072">
    <property type="entry name" value="Response_reg"/>
    <property type="match status" value="1"/>
</dbReference>
<evidence type="ECO:0000256" key="10">
    <source>
        <dbReference type="PROSITE-ProRule" id="PRU00169"/>
    </source>
</evidence>
<name>A0A0W0STN6_9GAMM</name>
<evidence type="ECO:0000256" key="1">
    <source>
        <dbReference type="ARBA" id="ARBA00004651"/>
    </source>
</evidence>
<evidence type="ECO:0000256" key="5">
    <source>
        <dbReference type="ARBA" id="ARBA00022741"/>
    </source>
</evidence>
<keyword evidence="13" id="KW-1185">Reference proteome</keyword>
<evidence type="ECO:0000256" key="4">
    <source>
        <dbReference type="ARBA" id="ARBA00022692"/>
    </source>
</evidence>
<dbReference type="InterPro" id="IPR001789">
    <property type="entry name" value="Sig_transdc_resp-reg_receiver"/>
</dbReference>
<dbReference type="SUPFAM" id="SSF47226">
    <property type="entry name" value="Histidine-containing phosphotransfer domain, HPT domain"/>
    <property type="match status" value="1"/>
</dbReference>
<evidence type="ECO:0000256" key="2">
    <source>
        <dbReference type="ARBA" id="ARBA00022475"/>
    </source>
</evidence>
<keyword evidence="3 10" id="KW-0597">Phosphoprotein</keyword>
<dbReference type="RefSeq" id="WP_058440676.1">
    <property type="nucleotide sequence ID" value="NZ_CAAAHU010000007.1"/>
</dbReference>
<keyword evidence="5" id="KW-0547">Nucleotide-binding</keyword>
<keyword evidence="7" id="KW-1133">Transmembrane helix</keyword>
<dbReference type="STRING" id="29422.Lbru_0584"/>
<evidence type="ECO:0000256" key="8">
    <source>
        <dbReference type="ARBA" id="ARBA00023012"/>
    </source>
</evidence>
<dbReference type="SMART" id="SM00448">
    <property type="entry name" value="REC"/>
    <property type="match status" value="1"/>
</dbReference>
<dbReference type="CDD" id="cd17546">
    <property type="entry name" value="REC_hyHK_CKI1_RcsC-like"/>
    <property type="match status" value="1"/>
</dbReference>
<accession>A0A0W0STN6</accession>
<protein>
    <submittedName>
        <fullName evidence="12">Sensory box histidine kinase/response regulator</fullName>
    </submittedName>
</protein>
<evidence type="ECO:0000256" key="9">
    <source>
        <dbReference type="ARBA" id="ARBA00023136"/>
    </source>
</evidence>
<dbReference type="GO" id="GO:0005524">
    <property type="term" value="F:ATP binding"/>
    <property type="evidence" value="ECO:0007669"/>
    <property type="project" value="UniProtKB-KW"/>
</dbReference>
<dbReference type="Gene3D" id="1.20.120.160">
    <property type="entry name" value="HPT domain"/>
    <property type="match status" value="1"/>
</dbReference>
<dbReference type="PATRIC" id="fig|29422.6.peg.613"/>
<keyword evidence="6" id="KW-0067">ATP-binding</keyword>
<dbReference type="EMBL" id="LNXV01000004">
    <property type="protein sequence ID" value="KTC86643.1"/>
    <property type="molecule type" value="Genomic_DNA"/>
</dbReference>
<evidence type="ECO:0000256" key="6">
    <source>
        <dbReference type="ARBA" id="ARBA00022840"/>
    </source>
</evidence>
<dbReference type="GO" id="GO:0000160">
    <property type="term" value="P:phosphorelay signal transduction system"/>
    <property type="evidence" value="ECO:0007669"/>
    <property type="project" value="UniProtKB-KW"/>
</dbReference>
<evidence type="ECO:0000256" key="7">
    <source>
        <dbReference type="ARBA" id="ARBA00022989"/>
    </source>
</evidence>
<dbReference type="PANTHER" id="PTHR45339">
    <property type="entry name" value="HYBRID SIGNAL TRANSDUCTION HISTIDINE KINASE J"/>
    <property type="match status" value="1"/>
</dbReference>
<dbReference type="InterPro" id="IPR036641">
    <property type="entry name" value="HPT_dom_sf"/>
</dbReference>
<dbReference type="GO" id="GO:0005886">
    <property type="term" value="C:plasma membrane"/>
    <property type="evidence" value="ECO:0007669"/>
    <property type="project" value="UniProtKB-SubCell"/>
</dbReference>
<feature type="modified residue" description="4-aspartylphosphate" evidence="10">
    <location>
        <position position="72"/>
    </location>
</feature>